<comment type="catalytic activity">
    <reaction evidence="1">
        <text>ATP-dependent breakage, passage and rejoining of double-stranded DNA.</text>
        <dbReference type="EC" id="5.6.2.2"/>
    </reaction>
</comment>
<dbReference type="Gene3D" id="3.40.50.670">
    <property type="match status" value="2"/>
</dbReference>
<dbReference type="InterPro" id="IPR013759">
    <property type="entry name" value="Topo_IIA_B_C"/>
</dbReference>
<dbReference type="NCBIfam" id="TIGR01059">
    <property type="entry name" value="gyrB"/>
    <property type="match status" value="1"/>
</dbReference>
<dbReference type="GO" id="GO:0006265">
    <property type="term" value="P:DNA topological change"/>
    <property type="evidence" value="ECO:0007669"/>
    <property type="project" value="InterPro"/>
</dbReference>
<evidence type="ECO:0000256" key="9">
    <source>
        <dbReference type="ARBA" id="ARBA00022842"/>
    </source>
</evidence>
<dbReference type="Pfam" id="PF02518">
    <property type="entry name" value="HATPase_c"/>
    <property type="match status" value="1"/>
</dbReference>
<dbReference type="Pfam" id="PF21249">
    <property type="entry name" value="GyrB_hook"/>
    <property type="match status" value="1"/>
</dbReference>
<dbReference type="InterPro" id="IPR003594">
    <property type="entry name" value="HATPase_dom"/>
</dbReference>
<dbReference type="GO" id="GO:0046872">
    <property type="term" value="F:metal ion binding"/>
    <property type="evidence" value="ECO:0007669"/>
    <property type="project" value="UniProtKB-KW"/>
</dbReference>
<keyword evidence="6" id="KW-0479">Metal-binding</keyword>
<evidence type="ECO:0000256" key="10">
    <source>
        <dbReference type="ARBA" id="ARBA00023029"/>
    </source>
</evidence>
<evidence type="ECO:0000256" key="13">
    <source>
        <dbReference type="SAM" id="Coils"/>
    </source>
</evidence>
<dbReference type="InterPro" id="IPR014721">
    <property type="entry name" value="Ribsml_uS5_D2-typ_fold_subgr"/>
</dbReference>
<dbReference type="InterPro" id="IPR036890">
    <property type="entry name" value="HATPase_C_sf"/>
</dbReference>
<keyword evidence="12 15" id="KW-0413">Isomerase</keyword>
<evidence type="ECO:0000256" key="2">
    <source>
        <dbReference type="ARBA" id="ARBA00001946"/>
    </source>
</evidence>
<dbReference type="PROSITE" id="PS50880">
    <property type="entry name" value="TOPRIM"/>
    <property type="match status" value="1"/>
</dbReference>
<dbReference type="GO" id="GO:0003677">
    <property type="term" value="F:DNA binding"/>
    <property type="evidence" value="ECO:0007669"/>
    <property type="project" value="UniProtKB-KW"/>
</dbReference>
<dbReference type="FunFam" id="3.40.50.670:FF:000007">
    <property type="entry name" value="DNA gyrase subunit B"/>
    <property type="match status" value="1"/>
</dbReference>
<dbReference type="FunFam" id="3.30.565.10:FF:000002">
    <property type="entry name" value="DNA gyrase subunit B"/>
    <property type="match status" value="1"/>
</dbReference>
<evidence type="ECO:0000313" key="15">
    <source>
        <dbReference type="EMBL" id="VAX24782.1"/>
    </source>
</evidence>
<dbReference type="Pfam" id="PF01751">
    <property type="entry name" value="Toprim"/>
    <property type="match status" value="1"/>
</dbReference>
<dbReference type="InterPro" id="IPR013760">
    <property type="entry name" value="Topo_IIA-like_dom_sf"/>
</dbReference>
<feature type="coiled-coil region" evidence="13">
    <location>
        <begin position="375"/>
        <end position="402"/>
    </location>
</feature>
<dbReference type="InterPro" id="IPR049353">
    <property type="entry name" value="GyrB_hook"/>
</dbReference>
<keyword evidence="5" id="KW-0963">Cytoplasm</keyword>
<dbReference type="FunFam" id="3.30.230.10:FF:000005">
    <property type="entry name" value="DNA gyrase subunit B"/>
    <property type="match status" value="1"/>
</dbReference>
<dbReference type="EC" id="5.6.2.2" evidence="4"/>
<gene>
    <name evidence="15" type="ORF">MNBD_NITROSPINAE03-997</name>
</gene>
<evidence type="ECO:0000256" key="5">
    <source>
        <dbReference type="ARBA" id="ARBA00022490"/>
    </source>
</evidence>
<dbReference type="EMBL" id="UOGB01000304">
    <property type="protein sequence ID" value="VAX24782.1"/>
    <property type="molecule type" value="Genomic_DNA"/>
</dbReference>
<dbReference type="CDD" id="cd16928">
    <property type="entry name" value="HATPase_GyrB-like"/>
    <property type="match status" value="1"/>
</dbReference>
<feature type="domain" description="Toprim" evidence="14">
    <location>
        <begin position="419"/>
        <end position="534"/>
    </location>
</feature>
<keyword evidence="7" id="KW-0547">Nucleotide-binding</keyword>
<evidence type="ECO:0000256" key="4">
    <source>
        <dbReference type="ARBA" id="ARBA00012895"/>
    </source>
</evidence>
<sequence length="795" mass="89644">MNKHNSNNYQAESIKILEGLEAVRKRPAMYIGDNTIRGLSHLVFEVVDNSIDEALAGFCTDIEVVIHIDNSITISDNGRGIPVDIHPDTNTSAAEVVMTTLHAGGKFDQDTYKVSGGLHGVGVSVVNALSSAFYLEIRRDGKVYSQSYSKGIPEASLKQMGEATGTGTKITFKADGEIFPDTKFNFEILSERLRELSFLNKGVKISIKDERSDKEHDFHYEGGIVSFIEYLNRNKKTLFAPPIYIEESKDRIAMELAMTYNDGYKEDVFSFANNIRTREGGTHLAGFRSALTRTINTYAISNGLIKKDVGISGDDVREGLTAVLSVKIPEPQFEGQTKTKLGNAEVQGLVAQVVNKKLTQFLEENPKEGKFIVAKATMAAQAREAAKRARELTRRKNVLESSLLPGKLADCQEKDPALCELYLVEGDSAGGSAKQGRERKYQAILPLRGKILNVEKARFEKMLASEEIRKLVTAMGSGIGMNEFDISKIRYHKIILMTDADVDGSHIRTLLLTLFFRHMEEVIRRGYLYIAQPPLYKVSKGKSEKYIKDDKTLEKYLLEIGLRGKELVISGSDETFSEQTLINLIAKMIDYGKLLNNLVRRGYPKEVVELMLDENIMDKEFFLEREKLERLSEGFSGTRFEANIIDDQEHGGMALEWYDVKAGVSRKINWDLILSAEYQLLHAIRRQVEKYDKPPFTLKEKDSEVILKDKEELAEHVMKTSNNGISIQRYKGLGEMNADQLWETTMDPETRTLKQVRINDAVAAEEIFTVLMGDQVEPRRDFIQEHALDVRQLDI</sequence>
<dbReference type="SUPFAM" id="SSF55874">
    <property type="entry name" value="ATPase domain of HSP90 chaperone/DNA topoisomerase II/histidine kinase"/>
    <property type="match status" value="1"/>
</dbReference>
<dbReference type="GO" id="GO:0005524">
    <property type="term" value="F:ATP binding"/>
    <property type="evidence" value="ECO:0007669"/>
    <property type="project" value="UniProtKB-KW"/>
</dbReference>
<keyword evidence="8" id="KW-0067">ATP-binding</keyword>
<dbReference type="Pfam" id="PF00204">
    <property type="entry name" value="DNA_gyraseB"/>
    <property type="match status" value="1"/>
</dbReference>
<dbReference type="NCBIfam" id="NF011501">
    <property type="entry name" value="PRK14939.1"/>
    <property type="match status" value="1"/>
</dbReference>
<name>A0A3B1C9E9_9ZZZZ</name>
<dbReference type="CDD" id="cd00822">
    <property type="entry name" value="TopoII_Trans_DNA_gyrase"/>
    <property type="match status" value="1"/>
</dbReference>
<dbReference type="PANTHER" id="PTHR45866">
    <property type="entry name" value="DNA GYRASE/TOPOISOMERASE SUBUNIT B"/>
    <property type="match status" value="1"/>
</dbReference>
<evidence type="ECO:0000256" key="1">
    <source>
        <dbReference type="ARBA" id="ARBA00000185"/>
    </source>
</evidence>
<dbReference type="Gene3D" id="3.30.565.10">
    <property type="entry name" value="Histidine kinase-like ATPase, C-terminal domain"/>
    <property type="match status" value="1"/>
</dbReference>
<reference evidence="15" key="1">
    <citation type="submission" date="2018-06" db="EMBL/GenBank/DDBJ databases">
        <authorList>
            <person name="Zhirakovskaya E."/>
        </authorList>
    </citation>
    <scope>NUCLEOTIDE SEQUENCE</scope>
</reference>
<keyword evidence="11" id="KW-0238">DNA-binding</keyword>
<accession>A0A3B1C9E9</accession>
<dbReference type="AlphaFoldDB" id="A0A3B1C9E9"/>
<dbReference type="GO" id="GO:0003918">
    <property type="term" value="F:DNA topoisomerase type II (double strand cut, ATP-hydrolyzing) activity"/>
    <property type="evidence" value="ECO:0007669"/>
    <property type="project" value="UniProtKB-EC"/>
</dbReference>
<dbReference type="InterPro" id="IPR011557">
    <property type="entry name" value="GyrB"/>
</dbReference>
<keyword evidence="9" id="KW-0460">Magnesium</keyword>
<dbReference type="InterPro" id="IPR002288">
    <property type="entry name" value="DNA_gyrase_B_C"/>
</dbReference>
<dbReference type="CDD" id="cd03366">
    <property type="entry name" value="TOPRIM_TopoIIA_GyrB"/>
    <property type="match status" value="1"/>
</dbReference>
<dbReference type="InterPro" id="IPR018522">
    <property type="entry name" value="TopoIIA_CS"/>
</dbReference>
<dbReference type="PROSITE" id="PS00177">
    <property type="entry name" value="TOPOISOMERASE_II"/>
    <property type="match status" value="1"/>
</dbReference>
<dbReference type="PRINTS" id="PR00418">
    <property type="entry name" value="TPI2FAMILY"/>
</dbReference>
<keyword evidence="10" id="KW-0799">Topoisomerase</keyword>
<evidence type="ECO:0000256" key="3">
    <source>
        <dbReference type="ARBA" id="ARBA00010708"/>
    </source>
</evidence>
<evidence type="ECO:0000256" key="6">
    <source>
        <dbReference type="ARBA" id="ARBA00022723"/>
    </source>
</evidence>
<dbReference type="InterPro" id="IPR013506">
    <property type="entry name" value="Topo_IIA_bsu_dom2"/>
</dbReference>
<dbReference type="InterPro" id="IPR020568">
    <property type="entry name" value="Ribosomal_Su5_D2-typ_SF"/>
</dbReference>
<protein>
    <recommendedName>
        <fullName evidence="4">DNA topoisomerase (ATP-hydrolyzing)</fullName>
        <ecNumber evidence="4">5.6.2.2</ecNumber>
    </recommendedName>
</protein>
<dbReference type="InterPro" id="IPR001241">
    <property type="entry name" value="Topo_IIA"/>
</dbReference>
<dbReference type="SUPFAM" id="SSF54211">
    <property type="entry name" value="Ribosomal protein S5 domain 2-like"/>
    <property type="match status" value="1"/>
</dbReference>
<dbReference type="Gene3D" id="3.30.230.10">
    <property type="match status" value="1"/>
</dbReference>
<dbReference type="SMART" id="SM00387">
    <property type="entry name" value="HATPase_c"/>
    <property type="match status" value="1"/>
</dbReference>
<dbReference type="PANTHER" id="PTHR45866:SF1">
    <property type="entry name" value="DNA GYRASE SUBUNIT B, MITOCHONDRIAL"/>
    <property type="match status" value="1"/>
</dbReference>
<proteinExistence type="inferred from homology"/>
<dbReference type="InterPro" id="IPR006171">
    <property type="entry name" value="TOPRIM_dom"/>
</dbReference>
<keyword evidence="13" id="KW-0175">Coiled coil</keyword>
<dbReference type="PRINTS" id="PR01159">
    <property type="entry name" value="DNAGYRASEB"/>
</dbReference>
<evidence type="ECO:0000256" key="12">
    <source>
        <dbReference type="ARBA" id="ARBA00023235"/>
    </source>
</evidence>
<evidence type="ECO:0000256" key="8">
    <source>
        <dbReference type="ARBA" id="ARBA00022840"/>
    </source>
</evidence>
<dbReference type="NCBIfam" id="NF004189">
    <property type="entry name" value="PRK05644.1"/>
    <property type="match status" value="1"/>
</dbReference>
<dbReference type="InterPro" id="IPR034160">
    <property type="entry name" value="TOPRIM_GyrB"/>
</dbReference>
<evidence type="ECO:0000256" key="7">
    <source>
        <dbReference type="ARBA" id="ARBA00022741"/>
    </source>
</evidence>
<comment type="cofactor">
    <cofactor evidence="2">
        <name>Mg(2+)</name>
        <dbReference type="ChEBI" id="CHEBI:18420"/>
    </cofactor>
</comment>
<evidence type="ECO:0000256" key="11">
    <source>
        <dbReference type="ARBA" id="ARBA00023125"/>
    </source>
</evidence>
<dbReference type="GO" id="GO:0005694">
    <property type="term" value="C:chromosome"/>
    <property type="evidence" value="ECO:0007669"/>
    <property type="project" value="InterPro"/>
</dbReference>
<dbReference type="InterPro" id="IPR000565">
    <property type="entry name" value="Topo_IIA_B"/>
</dbReference>
<comment type="similarity">
    <text evidence="3">Belongs to the type II topoisomerase GyrB family.</text>
</comment>
<dbReference type="SMART" id="SM00433">
    <property type="entry name" value="TOP2c"/>
    <property type="match status" value="1"/>
</dbReference>
<evidence type="ECO:0000259" key="14">
    <source>
        <dbReference type="PROSITE" id="PS50880"/>
    </source>
</evidence>
<organism evidence="15">
    <name type="scientific">hydrothermal vent metagenome</name>
    <dbReference type="NCBI Taxonomy" id="652676"/>
    <lineage>
        <taxon>unclassified sequences</taxon>
        <taxon>metagenomes</taxon>
        <taxon>ecological metagenomes</taxon>
    </lineage>
</organism>
<dbReference type="HAMAP" id="MF_01898">
    <property type="entry name" value="GyrB"/>
    <property type="match status" value="1"/>
</dbReference>
<dbReference type="Pfam" id="PF00986">
    <property type="entry name" value="DNA_gyraseB_C"/>
    <property type="match status" value="1"/>
</dbReference>
<dbReference type="SUPFAM" id="SSF56719">
    <property type="entry name" value="Type II DNA topoisomerase"/>
    <property type="match status" value="1"/>
</dbReference>